<dbReference type="InterPro" id="IPR029069">
    <property type="entry name" value="HotDog_dom_sf"/>
</dbReference>
<dbReference type="InterPro" id="IPR039298">
    <property type="entry name" value="ACOT13"/>
</dbReference>
<keyword evidence="2" id="KW-0378">Hydrolase</keyword>
<organism evidence="4 5">
    <name type="scientific">Phenylobacterium montanum</name>
    <dbReference type="NCBI Taxonomy" id="2823693"/>
    <lineage>
        <taxon>Bacteria</taxon>
        <taxon>Pseudomonadati</taxon>
        <taxon>Pseudomonadota</taxon>
        <taxon>Alphaproteobacteria</taxon>
        <taxon>Caulobacterales</taxon>
        <taxon>Caulobacteraceae</taxon>
        <taxon>Phenylobacterium</taxon>
    </lineage>
</organism>
<dbReference type="AlphaFoldDB" id="A0A975IVF5"/>
<dbReference type="GO" id="GO:0047617">
    <property type="term" value="F:fatty acyl-CoA hydrolase activity"/>
    <property type="evidence" value="ECO:0007669"/>
    <property type="project" value="InterPro"/>
</dbReference>
<accession>A0A975IVF5</accession>
<evidence type="ECO:0000313" key="5">
    <source>
        <dbReference type="Proteomes" id="UP000676409"/>
    </source>
</evidence>
<dbReference type="RefSeq" id="WP_211939002.1">
    <property type="nucleotide sequence ID" value="NZ_CP073078.1"/>
</dbReference>
<gene>
    <name evidence="4" type="ORF">KCG34_03435</name>
</gene>
<evidence type="ECO:0000256" key="2">
    <source>
        <dbReference type="ARBA" id="ARBA00022801"/>
    </source>
</evidence>
<reference evidence="4" key="1">
    <citation type="submission" date="2021-04" db="EMBL/GenBank/DDBJ databases">
        <title>The complete genome sequence of Caulobacter sp. S6.</title>
        <authorList>
            <person name="Tang Y."/>
            <person name="Ouyang W."/>
            <person name="Liu Q."/>
            <person name="Huang B."/>
            <person name="Guo Z."/>
            <person name="Lei P."/>
        </authorList>
    </citation>
    <scope>NUCLEOTIDE SEQUENCE</scope>
    <source>
        <strain evidence="4">S6</strain>
    </source>
</reference>
<dbReference type="InterPro" id="IPR006683">
    <property type="entry name" value="Thioestr_dom"/>
</dbReference>
<dbReference type="Proteomes" id="UP000676409">
    <property type="component" value="Chromosome"/>
</dbReference>
<name>A0A975IVF5_9CAUL</name>
<dbReference type="KEGG" id="caul:KCG34_03435"/>
<dbReference type="EMBL" id="CP073078">
    <property type="protein sequence ID" value="QUD88952.1"/>
    <property type="molecule type" value="Genomic_DNA"/>
</dbReference>
<comment type="similarity">
    <text evidence="1">Belongs to the thioesterase PaaI family.</text>
</comment>
<feature type="domain" description="Thioesterase" evidence="3">
    <location>
        <begin position="39"/>
        <end position="110"/>
    </location>
</feature>
<evidence type="ECO:0000313" key="4">
    <source>
        <dbReference type="EMBL" id="QUD88952.1"/>
    </source>
</evidence>
<evidence type="ECO:0000259" key="3">
    <source>
        <dbReference type="Pfam" id="PF03061"/>
    </source>
</evidence>
<keyword evidence="5" id="KW-1185">Reference proteome</keyword>
<dbReference type="CDD" id="cd03443">
    <property type="entry name" value="PaaI_thioesterase"/>
    <property type="match status" value="1"/>
</dbReference>
<dbReference type="PANTHER" id="PTHR21660">
    <property type="entry name" value="THIOESTERASE SUPERFAMILY MEMBER-RELATED"/>
    <property type="match status" value="1"/>
</dbReference>
<dbReference type="Pfam" id="PF03061">
    <property type="entry name" value="4HBT"/>
    <property type="match status" value="1"/>
</dbReference>
<dbReference type="Gene3D" id="3.10.129.10">
    <property type="entry name" value="Hotdog Thioesterase"/>
    <property type="match status" value="1"/>
</dbReference>
<dbReference type="SUPFAM" id="SSF54637">
    <property type="entry name" value="Thioesterase/thiol ester dehydrase-isomerase"/>
    <property type="match status" value="1"/>
</dbReference>
<evidence type="ECO:0000256" key="1">
    <source>
        <dbReference type="ARBA" id="ARBA00008324"/>
    </source>
</evidence>
<protein>
    <submittedName>
        <fullName evidence="4">PaaI family thioesterase</fullName>
    </submittedName>
</protein>
<sequence length="129" mass="14140">MRSESRGPFSVHIGPYFHARPDEGAQHAFYVLRRHCNGMGILHGGMVSAFMDGLLGAAVGRATRTASVTIHLSLDFLSMARAGEWVIGNSRVTRHTKDLAFAEGRLHVGEKDIARASGVFKLMHRKIEA</sequence>
<dbReference type="PANTHER" id="PTHR21660:SF1">
    <property type="entry name" value="ACYL-COENZYME A THIOESTERASE 13"/>
    <property type="match status" value="1"/>
</dbReference>
<proteinExistence type="inferred from homology"/>